<keyword evidence="3 10" id="KW-0813">Transport</keyword>
<evidence type="ECO:0000256" key="1">
    <source>
        <dbReference type="ARBA" id="ARBA00004651"/>
    </source>
</evidence>
<dbReference type="GO" id="GO:0015450">
    <property type="term" value="F:protein-transporting ATPase activity"/>
    <property type="evidence" value="ECO:0007669"/>
    <property type="project" value="UniProtKB-UniRule"/>
</dbReference>
<dbReference type="NCBIfam" id="TIGR00810">
    <property type="entry name" value="secG"/>
    <property type="match status" value="1"/>
</dbReference>
<dbReference type="GO" id="GO:0005886">
    <property type="term" value="C:plasma membrane"/>
    <property type="evidence" value="ECO:0007669"/>
    <property type="project" value="UniProtKB-SubCell"/>
</dbReference>
<feature type="transmembrane region" description="Helical" evidence="10">
    <location>
        <begin position="48"/>
        <end position="70"/>
    </location>
</feature>
<keyword evidence="8 10" id="KW-0811">Translocation</keyword>
<evidence type="ECO:0000256" key="9">
    <source>
        <dbReference type="ARBA" id="ARBA00023136"/>
    </source>
</evidence>
<evidence type="ECO:0000256" key="5">
    <source>
        <dbReference type="ARBA" id="ARBA00022692"/>
    </source>
</evidence>
<keyword evidence="6 10" id="KW-0653">Protein transport</keyword>
<evidence type="ECO:0000256" key="7">
    <source>
        <dbReference type="ARBA" id="ARBA00022989"/>
    </source>
</evidence>
<dbReference type="Pfam" id="PF03840">
    <property type="entry name" value="SecG"/>
    <property type="match status" value="1"/>
</dbReference>
<dbReference type="Proteomes" id="UP000034212">
    <property type="component" value="Unassembled WGS sequence"/>
</dbReference>
<comment type="caution">
    <text evidence="11">The sequence shown here is derived from an EMBL/GenBank/DDBJ whole genome shotgun (WGS) entry which is preliminary data.</text>
</comment>
<keyword evidence="7 10" id="KW-1133">Transmembrane helix</keyword>
<dbReference type="GO" id="GO:0009306">
    <property type="term" value="P:protein secretion"/>
    <property type="evidence" value="ECO:0007669"/>
    <property type="project" value="UniProtKB-UniRule"/>
</dbReference>
<comment type="subcellular location">
    <subcellularLocation>
        <location evidence="1 10">Cell membrane</location>
        <topology evidence="1 10">Multi-pass membrane protein</topology>
    </subcellularLocation>
</comment>
<comment type="function">
    <text evidence="10">Involved in protein export. Participates in an early event of protein translocation.</text>
</comment>
<reference evidence="11 12" key="1">
    <citation type="journal article" date="2015" name="Nature">
        <title>rRNA introns, odd ribosomes, and small enigmatic genomes across a large radiation of phyla.</title>
        <authorList>
            <person name="Brown C.T."/>
            <person name="Hug L.A."/>
            <person name="Thomas B.C."/>
            <person name="Sharon I."/>
            <person name="Castelle C.J."/>
            <person name="Singh A."/>
            <person name="Wilkins M.J."/>
            <person name="Williams K.H."/>
            <person name="Banfield J.F."/>
        </authorList>
    </citation>
    <scope>NUCLEOTIDE SEQUENCE [LARGE SCALE GENOMIC DNA]</scope>
</reference>
<comment type="similarity">
    <text evidence="2 10">Belongs to the SecG family.</text>
</comment>
<accession>A0A0G1WFG7</accession>
<organism evidence="11 12">
    <name type="scientific">Candidatus Gottesmanbacteria bacterium GW2011_GWA1_47_8</name>
    <dbReference type="NCBI Taxonomy" id="1618438"/>
    <lineage>
        <taxon>Bacteria</taxon>
        <taxon>Candidatus Gottesmaniibacteriota</taxon>
    </lineage>
</organism>
<evidence type="ECO:0000256" key="8">
    <source>
        <dbReference type="ARBA" id="ARBA00023010"/>
    </source>
</evidence>
<dbReference type="AlphaFoldDB" id="A0A0G1WFG7"/>
<evidence type="ECO:0000256" key="4">
    <source>
        <dbReference type="ARBA" id="ARBA00022475"/>
    </source>
</evidence>
<evidence type="ECO:0000313" key="11">
    <source>
        <dbReference type="EMBL" id="KKU80965.1"/>
    </source>
</evidence>
<sequence>MNIAIKIFHIMTSVALIALVLLQSSKGGLGSAFGGGEVYRTRRGAERVVFFATIVLSILFLVTSIAILFLQK</sequence>
<dbReference type="PANTHER" id="PTHR34182:SF1">
    <property type="entry name" value="PROTEIN-EXPORT MEMBRANE PROTEIN SECG"/>
    <property type="match status" value="1"/>
</dbReference>
<keyword evidence="9 10" id="KW-0472">Membrane</keyword>
<dbReference type="EMBL" id="LCOQ01000005">
    <property type="protein sequence ID" value="KKU80965.1"/>
    <property type="molecule type" value="Genomic_DNA"/>
</dbReference>
<keyword evidence="4 10" id="KW-1003">Cell membrane</keyword>
<gene>
    <name evidence="11" type="ORF">UY08_C0005G0022</name>
</gene>
<evidence type="ECO:0000313" key="12">
    <source>
        <dbReference type="Proteomes" id="UP000034212"/>
    </source>
</evidence>
<evidence type="ECO:0000256" key="10">
    <source>
        <dbReference type="RuleBase" id="RU365087"/>
    </source>
</evidence>
<comment type="caution">
    <text evidence="10">Lacks conserved residue(s) required for the propagation of feature annotation.</text>
</comment>
<protein>
    <recommendedName>
        <fullName evidence="10">Protein-export membrane protein SecG</fullName>
    </recommendedName>
</protein>
<evidence type="ECO:0000256" key="3">
    <source>
        <dbReference type="ARBA" id="ARBA00022448"/>
    </source>
</evidence>
<evidence type="ECO:0000256" key="6">
    <source>
        <dbReference type="ARBA" id="ARBA00022927"/>
    </source>
</evidence>
<name>A0A0G1WFG7_9BACT</name>
<dbReference type="PRINTS" id="PR01651">
    <property type="entry name" value="SECGEXPORT"/>
</dbReference>
<dbReference type="InterPro" id="IPR004692">
    <property type="entry name" value="SecG"/>
</dbReference>
<proteinExistence type="inferred from homology"/>
<dbReference type="GO" id="GO:0065002">
    <property type="term" value="P:intracellular protein transmembrane transport"/>
    <property type="evidence" value="ECO:0007669"/>
    <property type="project" value="TreeGrafter"/>
</dbReference>
<keyword evidence="5 10" id="KW-0812">Transmembrane</keyword>
<dbReference type="PANTHER" id="PTHR34182">
    <property type="entry name" value="PROTEIN-EXPORT MEMBRANE PROTEIN SECG"/>
    <property type="match status" value="1"/>
</dbReference>
<evidence type="ECO:0000256" key="2">
    <source>
        <dbReference type="ARBA" id="ARBA00008445"/>
    </source>
</evidence>
<dbReference type="GO" id="GO:0043952">
    <property type="term" value="P:protein transport by the Sec complex"/>
    <property type="evidence" value="ECO:0007669"/>
    <property type="project" value="TreeGrafter"/>
</dbReference>